<evidence type="ECO:0008006" key="5">
    <source>
        <dbReference type="Google" id="ProtNLM"/>
    </source>
</evidence>
<protein>
    <recommendedName>
        <fullName evidence="5">DUF2231 domain-containing protein</fullName>
    </recommendedName>
</protein>
<organism evidence="3 4">
    <name type="scientific">Actinomadura viridis</name>
    <dbReference type="NCBI Taxonomy" id="58110"/>
    <lineage>
        <taxon>Bacteria</taxon>
        <taxon>Bacillati</taxon>
        <taxon>Actinomycetota</taxon>
        <taxon>Actinomycetes</taxon>
        <taxon>Streptosporangiales</taxon>
        <taxon>Thermomonosporaceae</taxon>
        <taxon>Actinomadura</taxon>
    </lineage>
</organism>
<feature type="transmembrane region" description="Helical" evidence="2">
    <location>
        <begin position="99"/>
        <end position="116"/>
    </location>
</feature>
<evidence type="ECO:0000313" key="3">
    <source>
        <dbReference type="EMBL" id="MBG6093877.1"/>
    </source>
</evidence>
<accession>A0A931DQB2</accession>
<feature type="transmembrane region" description="Helical" evidence="2">
    <location>
        <begin position="156"/>
        <end position="175"/>
    </location>
</feature>
<feature type="region of interest" description="Disordered" evidence="1">
    <location>
        <begin position="187"/>
        <end position="213"/>
    </location>
</feature>
<dbReference type="AlphaFoldDB" id="A0A931DQB2"/>
<keyword evidence="2" id="KW-0812">Transmembrane</keyword>
<gene>
    <name evidence="3" type="ORF">IW256_007990</name>
</gene>
<comment type="caution">
    <text evidence="3">The sequence shown here is derived from an EMBL/GenBank/DDBJ whole genome shotgun (WGS) entry which is preliminary data.</text>
</comment>
<evidence type="ECO:0000256" key="2">
    <source>
        <dbReference type="SAM" id="Phobius"/>
    </source>
</evidence>
<proteinExistence type="predicted"/>
<sequence>MNLEERRAQERPEEAGRSPFVPAMRGIERARGLDTIGKGLEPVIRPLSSSTRTAALLRGRWFGHAAHPALTDLPLGAWTCTSLLDLFGGRRARPAARGLLAFGLAAAVPTVLSGAVEWDETEGGDRRVGVAHAGINGLAACLYGASLMARRRHRHGLGVGLALAGGAAAIVGGYLGGHLTLVRHVGSSDPGFEEEPERQARKRPEMAGTGARA</sequence>
<evidence type="ECO:0000256" key="1">
    <source>
        <dbReference type="SAM" id="MobiDB-lite"/>
    </source>
</evidence>
<name>A0A931DQB2_9ACTN</name>
<keyword evidence="4" id="KW-1185">Reference proteome</keyword>
<dbReference type="RefSeq" id="WP_197015883.1">
    <property type="nucleotide sequence ID" value="NZ_BAABES010000003.1"/>
</dbReference>
<keyword evidence="2" id="KW-1133">Transmembrane helix</keyword>
<evidence type="ECO:0000313" key="4">
    <source>
        <dbReference type="Proteomes" id="UP000614047"/>
    </source>
</evidence>
<reference evidence="3" key="1">
    <citation type="submission" date="2020-11" db="EMBL/GenBank/DDBJ databases">
        <title>Sequencing the genomes of 1000 actinobacteria strains.</title>
        <authorList>
            <person name="Klenk H.-P."/>
        </authorList>
    </citation>
    <scope>NUCLEOTIDE SEQUENCE</scope>
    <source>
        <strain evidence="3">DSM 43175</strain>
    </source>
</reference>
<keyword evidence="2" id="KW-0472">Membrane</keyword>
<dbReference type="EMBL" id="JADOUA010000001">
    <property type="protein sequence ID" value="MBG6093877.1"/>
    <property type="molecule type" value="Genomic_DNA"/>
</dbReference>
<dbReference type="Proteomes" id="UP000614047">
    <property type="component" value="Unassembled WGS sequence"/>
</dbReference>
<feature type="transmembrane region" description="Helical" evidence="2">
    <location>
        <begin position="128"/>
        <end position="149"/>
    </location>
</feature>